<protein>
    <submittedName>
        <fullName evidence="7">LysE family translocator</fullName>
    </submittedName>
</protein>
<evidence type="ECO:0000256" key="1">
    <source>
        <dbReference type="ARBA" id="ARBA00004651"/>
    </source>
</evidence>
<evidence type="ECO:0000256" key="4">
    <source>
        <dbReference type="ARBA" id="ARBA00022989"/>
    </source>
</evidence>
<name>A0ABV8RHK5_9SPHN</name>
<evidence type="ECO:0000256" key="6">
    <source>
        <dbReference type="SAM" id="Phobius"/>
    </source>
</evidence>
<feature type="transmembrane region" description="Helical" evidence="6">
    <location>
        <begin position="149"/>
        <end position="170"/>
    </location>
</feature>
<dbReference type="Pfam" id="PF01810">
    <property type="entry name" value="LysE"/>
    <property type="match status" value="1"/>
</dbReference>
<reference evidence="8" key="1">
    <citation type="journal article" date="2019" name="Int. J. Syst. Evol. Microbiol.">
        <title>The Global Catalogue of Microorganisms (GCM) 10K type strain sequencing project: providing services to taxonomists for standard genome sequencing and annotation.</title>
        <authorList>
            <consortium name="The Broad Institute Genomics Platform"/>
            <consortium name="The Broad Institute Genome Sequencing Center for Infectious Disease"/>
            <person name="Wu L."/>
            <person name="Ma J."/>
        </authorList>
    </citation>
    <scope>NUCLEOTIDE SEQUENCE [LARGE SCALE GENOMIC DNA]</scope>
    <source>
        <strain evidence="8">CECT 8531</strain>
    </source>
</reference>
<evidence type="ECO:0000256" key="3">
    <source>
        <dbReference type="ARBA" id="ARBA00022692"/>
    </source>
</evidence>
<keyword evidence="2" id="KW-1003">Cell membrane</keyword>
<dbReference type="InterPro" id="IPR001123">
    <property type="entry name" value="LeuE-type"/>
</dbReference>
<dbReference type="Proteomes" id="UP001595887">
    <property type="component" value="Unassembled WGS sequence"/>
</dbReference>
<dbReference type="EMBL" id="JBHSDH010000013">
    <property type="protein sequence ID" value="MFC4292733.1"/>
    <property type="molecule type" value="Genomic_DNA"/>
</dbReference>
<accession>A0ABV8RHK5</accession>
<proteinExistence type="predicted"/>
<feature type="transmembrane region" description="Helical" evidence="6">
    <location>
        <begin position="41"/>
        <end position="66"/>
    </location>
</feature>
<evidence type="ECO:0000256" key="2">
    <source>
        <dbReference type="ARBA" id="ARBA00022475"/>
    </source>
</evidence>
<evidence type="ECO:0000313" key="8">
    <source>
        <dbReference type="Proteomes" id="UP001595887"/>
    </source>
</evidence>
<sequence length="209" mass="22195">MPPLETILLFFFADLAICLTPGPATIVTAGHAASGGIRGALGPIAGIHVGNFIWYTLSAFGLTALITSAPDIYTALRWGGAAYLLWMGYRMIAHSSNPFIPGAKARNTRFWPGFGSGLAVHMSNPKALLFYASFLPQFIDPKLPVTQQILVFAGITVITESIGLFTYAGLTASARKAAARRFVAFPFDKIAGSVLIGAAIIMVAVNSRF</sequence>
<keyword evidence="8" id="KW-1185">Reference proteome</keyword>
<feature type="transmembrane region" description="Helical" evidence="6">
    <location>
        <begin position="6"/>
        <end position="29"/>
    </location>
</feature>
<dbReference type="PANTHER" id="PTHR30086">
    <property type="entry name" value="ARGININE EXPORTER PROTEIN ARGO"/>
    <property type="match status" value="1"/>
</dbReference>
<organism evidence="7 8">
    <name type="scientific">Sphingorhabdus arenilitoris</name>
    <dbReference type="NCBI Taxonomy" id="1490041"/>
    <lineage>
        <taxon>Bacteria</taxon>
        <taxon>Pseudomonadati</taxon>
        <taxon>Pseudomonadota</taxon>
        <taxon>Alphaproteobacteria</taxon>
        <taxon>Sphingomonadales</taxon>
        <taxon>Sphingomonadaceae</taxon>
        <taxon>Sphingorhabdus</taxon>
    </lineage>
</organism>
<dbReference type="RefSeq" id="WP_381423667.1">
    <property type="nucleotide sequence ID" value="NZ_JBHSDH010000013.1"/>
</dbReference>
<comment type="caution">
    <text evidence="7">The sequence shown here is derived from an EMBL/GenBank/DDBJ whole genome shotgun (WGS) entry which is preliminary data.</text>
</comment>
<gene>
    <name evidence="7" type="ORF">ACFOWX_09945</name>
</gene>
<keyword evidence="3 6" id="KW-0812">Transmembrane</keyword>
<keyword evidence="5 6" id="KW-0472">Membrane</keyword>
<keyword evidence="4 6" id="KW-1133">Transmembrane helix</keyword>
<evidence type="ECO:0000313" key="7">
    <source>
        <dbReference type="EMBL" id="MFC4292733.1"/>
    </source>
</evidence>
<dbReference type="PANTHER" id="PTHR30086:SF20">
    <property type="entry name" value="ARGININE EXPORTER PROTEIN ARGO-RELATED"/>
    <property type="match status" value="1"/>
</dbReference>
<dbReference type="PIRSF" id="PIRSF006324">
    <property type="entry name" value="LeuE"/>
    <property type="match status" value="1"/>
</dbReference>
<evidence type="ECO:0000256" key="5">
    <source>
        <dbReference type="ARBA" id="ARBA00023136"/>
    </source>
</evidence>
<comment type="subcellular location">
    <subcellularLocation>
        <location evidence="1">Cell membrane</location>
        <topology evidence="1">Multi-pass membrane protein</topology>
    </subcellularLocation>
</comment>
<feature type="transmembrane region" description="Helical" evidence="6">
    <location>
        <begin position="72"/>
        <end position="89"/>
    </location>
</feature>
<feature type="transmembrane region" description="Helical" evidence="6">
    <location>
        <begin position="182"/>
        <end position="205"/>
    </location>
</feature>